<gene>
    <name evidence="2" type="ORF">AAFF_G00281060</name>
</gene>
<dbReference type="Proteomes" id="UP001221898">
    <property type="component" value="Unassembled WGS sequence"/>
</dbReference>
<evidence type="ECO:0000313" key="2">
    <source>
        <dbReference type="EMBL" id="KAJ8372599.1"/>
    </source>
</evidence>
<protein>
    <recommendedName>
        <fullName evidence="4">Secreted protein</fullName>
    </recommendedName>
</protein>
<feature type="chain" id="PRO_5042159379" description="Secreted protein" evidence="1">
    <location>
        <begin position="20"/>
        <end position="80"/>
    </location>
</feature>
<name>A0AAD7R9X4_9TELE</name>
<comment type="caution">
    <text evidence="2">The sequence shown here is derived from an EMBL/GenBank/DDBJ whole genome shotgun (WGS) entry which is preliminary data.</text>
</comment>
<keyword evidence="1" id="KW-0732">Signal</keyword>
<dbReference type="AlphaFoldDB" id="A0AAD7R9X4"/>
<feature type="signal peptide" evidence="1">
    <location>
        <begin position="1"/>
        <end position="19"/>
    </location>
</feature>
<evidence type="ECO:0000256" key="1">
    <source>
        <dbReference type="SAM" id="SignalP"/>
    </source>
</evidence>
<keyword evidence="3" id="KW-1185">Reference proteome</keyword>
<evidence type="ECO:0008006" key="4">
    <source>
        <dbReference type="Google" id="ProtNLM"/>
    </source>
</evidence>
<proteinExistence type="predicted"/>
<organism evidence="2 3">
    <name type="scientific">Aldrovandia affinis</name>
    <dbReference type="NCBI Taxonomy" id="143900"/>
    <lineage>
        <taxon>Eukaryota</taxon>
        <taxon>Metazoa</taxon>
        <taxon>Chordata</taxon>
        <taxon>Craniata</taxon>
        <taxon>Vertebrata</taxon>
        <taxon>Euteleostomi</taxon>
        <taxon>Actinopterygii</taxon>
        <taxon>Neopterygii</taxon>
        <taxon>Teleostei</taxon>
        <taxon>Notacanthiformes</taxon>
        <taxon>Halosauridae</taxon>
        <taxon>Aldrovandia</taxon>
    </lineage>
</organism>
<accession>A0AAD7R9X4</accession>
<sequence length="80" mass="9121">MILCPSLWILQHVVDMARALDPWAPLPLEVSLALALIMERLMIANACREVKQAYIVKTPPAYPYLQFSHVNGATTEHRHR</sequence>
<reference evidence="2" key="1">
    <citation type="journal article" date="2023" name="Science">
        <title>Genome structures resolve the early diversification of teleost fishes.</title>
        <authorList>
            <person name="Parey E."/>
            <person name="Louis A."/>
            <person name="Montfort J."/>
            <person name="Bouchez O."/>
            <person name="Roques C."/>
            <person name="Iampietro C."/>
            <person name="Lluch J."/>
            <person name="Castinel A."/>
            <person name="Donnadieu C."/>
            <person name="Desvignes T."/>
            <person name="Floi Bucao C."/>
            <person name="Jouanno E."/>
            <person name="Wen M."/>
            <person name="Mejri S."/>
            <person name="Dirks R."/>
            <person name="Jansen H."/>
            <person name="Henkel C."/>
            <person name="Chen W.J."/>
            <person name="Zahm M."/>
            <person name="Cabau C."/>
            <person name="Klopp C."/>
            <person name="Thompson A.W."/>
            <person name="Robinson-Rechavi M."/>
            <person name="Braasch I."/>
            <person name="Lecointre G."/>
            <person name="Bobe J."/>
            <person name="Postlethwait J.H."/>
            <person name="Berthelot C."/>
            <person name="Roest Crollius H."/>
            <person name="Guiguen Y."/>
        </authorList>
    </citation>
    <scope>NUCLEOTIDE SEQUENCE</scope>
    <source>
        <strain evidence="2">NC1722</strain>
    </source>
</reference>
<evidence type="ECO:0000313" key="3">
    <source>
        <dbReference type="Proteomes" id="UP001221898"/>
    </source>
</evidence>
<dbReference type="EMBL" id="JAINUG010000394">
    <property type="protein sequence ID" value="KAJ8372599.1"/>
    <property type="molecule type" value="Genomic_DNA"/>
</dbReference>